<name>A0A6B0TZ56_IXORI</name>
<dbReference type="EMBL" id="GIFC01003406">
    <property type="protein sequence ID" value="MXU85489.1"/>
    <property type="molecule type" value="Transcribed_RNA"/>
</dbReference>
<reference evidence="1" key="1">
    <citation type="submission" date="2019-12" db="EMBL/GenBank/DDBJ databases">
        <title>An insight into the sialome of adult female Ixodes ricinus ticks feeding for 6 days.</title>
        <authorList>
            <person name="Perner J."/>
            <person name="Ribeiro J.M.C."/>
        </authorList>
    </citation>
    <scope>NUCLEOTIDE SEQUENCE</scope>
    <source>
        <strain evidence="1">Semi-engorged</strain>
        <tissue evidence="1">Salivary glands</tissue>
    </source>
</reference>
<accession>A0A6B0TZ56</accession>
<evidence type="ECO:0000313" key="1">
    <source>
        <dbReference type="EMBL" id="MXU85489.1"/>
    </source>
</evidence>
<dbReference type="AlphaFoldDB" id="A0A6B0TZ56"/>
<proteinExistence type="predicted"/>
<organism evidence="1">
    <name type="scientific">Ixodes ricinus</name>
    <name type="common">Common tick</name>
    <name type="synonym">Acarus ricinus</name>
    <dbReference type="NCBI Taxonomy" id="34613"/>
    <lineage>
        <taxon>Eukaryota</taxon>
        <taxon>Metazoa</taxon>
        <taxon>Ecdysozoa</taxon>
        <taxon>Arthropoda</taxon>
        <taxon>Chelicerata</taxon>
        <taxon>Arachnida</taxon>
        <taxon>Acari</taxon>
        <taxon>Parasitiformes</taxon>
        <taxon>Ixodida</taxon>
        <taxon>Ixodoidea</taxon>
        <taxon>Ixodidae</taxon>
        <taxon>Ixodinae</taxon>
        <taxon>Ixodes</taxon>
    </lineage>
</organism>
<protein>
    <submittedName>
        <fullName evidence="1">Putative secreted protein</fullName>
    </submittedName>
</protein>
<sequence>MQLQMLRIGLRSSLFGGHLSSWTLFALMHSRTSSEVYVGLKSCCRKNPRSGNGPSRKYGMRVRLKMSTYCSGVMLSSDRMRGPRPS</sequence>